<dbReference type="RefSeq" id="WP_019460804.1">
    <property type="nucleotide sequence ID" value="NZ_AP031462.1"/>
</dbReference>
<dbReference type="OrthoDB" id="9801445at2"/>
<dbReference type="Proteomes" id="UP000254919">
    <property type="component" value="Unassembled WGS sequence"/>
</dbReference>
<evidence type="ECO:0000313" key="8">
    <source>
        <dbReference type="Proteomes" id="UP000054844"/>
    </source>
</evidence>
<evidence type="ECO:0000313" key="7">
    <source>
        <dbReference type="EMBL" id="SUE40349.1"/>
    </source>
</evidence>
<name>A0A1S8D2C9_9PROT</name>
<dbReference type="GO" id="GO:0047789">
    <property type="term" value="F:creatininase activity"/>
    <property type="evidence" value="ECO:0007669"/>
    <property type="project" value="UniProtKB-EC"/>
</dbReference>
<keyword evidence="2" id="KW-0479">Metal-binding</keyword>
<sequence>MFRRSAFRKRHLALLQVPILAGFLVLAPLAWAQPPDTVWLDQLTWTEIRAATQAGKRTVIIPVGGTEQSGPFIAVGKHNARVAVLGEQIARQLGNALLAPVIAYVPEGNINPPSSHMRFPGTISIPPEVFEGLLASAAESFAAHGFTDIVLIGDHGGYQKNLRHVADRLNRQWAKGPARAHYIAQYYDTIESSFAPALRARGLGDDIGTHADLMDTALTLATRPSLVRQQALQAATEKPGAAQGVYGGDPRPATAELGQIGTGAIVAQTVAAIRQATAPRR</sequence>
<dbReference type="GO" id="GO:0046872">
    <property type="term" value="F:metal ion binding"/>
    <property type="evidence" value="ECO:0007669"/>
    <property type="project" value="UniProtKB-KW"/>
</dbReference>
<dbReference type="EC" id="3.5.2.10" evidence="7"/>
<evidence type="ECO:0000256" key="2">
    <source>
        <dbReference type="ARBA" id="ARBA00022723"/>
    </source>
</evidence>
<dbReference type="GeneID" id="99632960"/>
<dbReference type="SUPFAM" id="SSF102215">
    <property type="entry name" value="Creatininase"/>
    <property type="match status" value="1"/>
</dbReference>
<dbReference type="InterPro" id="IPR024087">
    <property type="entry name" value="Creatininase-like_sf"/>
</dbReference>
<evidence type="ECO:0000313" key="9">
    <source>
        <dbReference type="Proteomes" id="UP000254919"/>
    </source>
</evidence>
<dbReference type="EMBL" id="UGVN01000001">
    <property type="protein sequence ID" value="SUE40349.1"/>
    <property type="molecule type" value="Genomic_DNA"/>
</dbReference>
<reference evidence="6 8" key="1">
    <citation type="submission" date="2016-12" db="EMBL/GenBank/DDBJ databases">
        <title>Draft genome sequence of Roseomonas mucosa strain AU37, isolated from a peripheral intravenous catheter.</title>
        <authorList>
            <person name="Choudhury M.A."/>
            <person name="Sidjabat H.E."/>
            <person name="Wailan A.M."/>
            <person name="Zhang L."/>
            <person name="Marsh N.M."/>
            <person name="Rickard C.M."/>
            <person name="Davies M."/>
            <person name="Mcmillan D.J."/>
        </authorList>
    </citation>
    <scope>NUCLEOTIDE SEQUENCE [LARGE SCALE GENOMIC DNA]</scope>
    <source>
        <strain evidence="6 8">SAVE376</strain>
    </source>
</reference>
<dbReference type="Gene3D" id="3.40.50.10310">
    <property type="entry name" value="Creatininase"/>
    <property type="match status" value="1"/>
</dbReference>
<evidence type="ECO:0000313" key="6">
    <source>
        <dbReference type="EMBL" id="ONH81605.1"/>
    </source>
</evidence>
<dbReference type="Pfam" id="PF02633">
    <property type="entry name" value="Creatininase"/>
    <property type="match status" value="1"/>
</dbReference>
<dbReference type="PANTHER" id="PTHR35005:SF1">
    <property type="entry name" value="2-AMINO-5-FORMYLAMINO-6-RIBOSYLAMINOPYRIMIDIN-4(3H)-ONE 5'-MONOPHOSPHATE DEFORMYLASE"/>
    <property type="match status" value="1"/>
</dbReference>
<organism evidence="6 8">
    <name type="scientific">Roseomonas mucosa</name>
    <dbReference type="NCBI Taxonomy" id="207340"/>
    <lineage>
        <taxon>Bacteria</taxon>
        <taxon>Pseudomonadati</taxon>
        <taxon>Pseudomonadota</taxon>
        <taxon>Alphaproteobacteria</taxon>
        <taxon>Acetobacterales</taxon>
        <taxon>Roseomonadaceae</taxon>
        <taxon>Roseomonas</taxon>
    </lineage>
</organism>
<evidence type="ECO:0000256" key="4">
    <source>
        <dbReference type="ARBA" id="ARBA00022833"/>
    </source>
</evidence>
<accession>A0A1S8D2C9</accession>
<gene>
    <name evidence="7" type="primary">crnA_3</name>
    <name evidence="6" type="ORF">APZ41_018900</name>
    <name evidence="7" type="ORF">NCTC13291_01909</name>
</gene>
<dbReference type="AlphaFoldDB" id="A0A1S8D2C9"/>
<reference evidence="7 9" key="2">
    <citation type="submission" date="2018-06" db="EMBL/GenBank/DDBJ databases">
        <authorList>
            <consortium name="Pathogen Informatics"/>
            <person name="Doyle S."/>
        </authorList>
    </citation>
    <scope>NUCLEOTIDE SEQUENCE [LARGE SCALE GENOMIC DNA]</scope>
    <source>
        <strain evidence="7 9">NCTC13291</strain>
    </source>
</reference>
<evidence type="ECO:0000256" key="5">
    <source>
        <dbReference type="ARBA" id="ARBA00024029"/>
    </source>
</evidence>
<dbReference type="GO" id="GO:0016811">
    <property type="term" value="F:hydrolase activity, acting on carbon-nitrogen (but not peptide) bonds, in linear amides"/>
    <property type="evidence" value="ECO:0007669"/>
    <property type="project" value="TreeGrafter"/>
</dbReference>
<keyword evidence="8" id="KW-1185">Reference proteome</keyword>
<evidence type="ECO:0000256" key="1">
    <source>
        <dbReference type="ARBA" id="ARBA00001947"/>
    </source>
</evidence>
<dbReference type="PANTHER" id="PTHR35005">
    <property type="entry name" value="3-DEHYDRO-SCYLLO-INOSOSE HYDROLASE"/>
    <property type="match status" value="1"/>
</dbReference>
<comment type="similarity">
    <text evidence="5">Belongs to the creatininase superfamily.</text>
</comment>
<keyword evidence="3 7" id="KW-0378">Hydrolase</keyword>
<evidence type="ECO:0000256" key="3">
    <source>
        <dbReference type="ARBA" id="ARBA00022801"/>
    </source>
</evidence>
<protein>
    <submittedName>
        <fullName evidence="6">Creatininase</fullName>
    </submittedName>
    <submittedName>
        <fullName evidence="7">Creatinine amidohydrolase</fullName>
        <ecNumber evidence="7">3.5.2.10</ecNumber>
    </submittedName>
</protein>
<keyword evidence="4" id="KW-0862">Zinc</keyword>
<dbReference type="EMBL" id="LLWF02000103">
    <property type="protein sequence ID" value="ONH81605.1"/>
    <property type="molecule type" value="Genomic_DNA"/>
</dbReference>
<dbReference type="STRING" id="207340.APZ41_018900"/>
<dbReference type="InterPro" id="IPR003785">
    <property type="entry name" value="Creatininase/forma_Hydrolase"/>
</dbReference>
<dbReference type="GO" id="GO:0009231">
    <property type="term" value="P:riboflavin biosynthetic process"/>
    <property type="evidence" value="ECO:0007669"/>
    <property type="project" value="TreeGrafter"/>
</dbReference>
<comment type="cofactor">
    <cofactor evidence="1">
        <name>Zn(2+)</name>
        <dbReference type="ChEBI" id="CHEBI:29105"/>
    </cofactor>
</comment>
<proteinExistence type="inferred from homology"/>
<dbReference type="Proteomes" id="UP000054844">
    <property type="component" value="Unassembled WGS sequence"/>
</dbReference>